<name>A0ABP8FWG4_9BACT</name>
<dbReference type="PANTHER" id="PTHR43221">
    <property type="entry name" value="PROTEASE HTPX"/>
    <property type="match status" value="1"/>
</dbReference>
<organism evidence="13 14">
    <name type="scientific">Nibribacter koreensis</name>
    <dbReference type="NCBI Taxonomy" id="1084519"/>
    <lineage>
        <taxon>Bacteria</taxon>
        <taxon>Pseudomonadati</taxon>
        <taxon>Bacteroidota</taxon>
        <taxon>Cytophagia</taxon>
        <taxon>Cytophagales</taxon>
        <taxon>Hymenobacteraceae</taxon>
        <taxon>Nibribacter</taxon>
    </lineage>
</organism>
<feature type="transmembrane region" description="Helical" evidence="11">
    <location>
        <begin position="36"/>
        <end position="65"/>
    </location>
</feature>
<evidence type="ECO:0000256" key="11">
    <source>
        <dbReference type="SAM" id="Phobius"/>
    </source>
</evidence>
<dbReference type="InterPro" id="IPR050083">
    <property type="entry name" value="HtpX_protease"/>
</dbReference>
<evidence type="ECO:0000256" key="9">
    <source>
        <dbReference type="ARBA" id="ARBA00023049"/>
    </source>
</evidence>
<evidence type="ECO:0000256" key="6">
    <source>
        <dbReference type="ARBA" id="ARBA00022801"/>
    </source>
</evidence>
<keyword evidence="9" id="KW-0482">Metalloprotease</keyword>
<dbReference type="EMBL" id="BAABGX010000003">
    <property type="protein sequence ID" value="GAA4312178.1"/>
    <property type="molecule type" value="Genomic_DNA"/>
</dbReference>
<feature type="transmembrane region" description="Helical" evidence="11">
    <location>
        <begin position="71"/>
        <end position="92"/>
    </location>
</feature>
<feature type="domain" description="Peptidase M48" evidence="12">
    <location>
        <begin position="168"/>
        <end position="377"/>
    </location>
</feature>
<evidence type="ECO:0000256" key="3">
    <source>
        <dbReference type="ARBA" id="ARBA00022670"/>
    </source>
</evidence>
<accession>A0ABP8FWG4</accession>
<dbReference type="CDD" id="cd07328">
    <property type="entry name" value="M48_Ste24p_like"/>
    <property type="match status" value="1"/>
</dbReference>
<keyword evidence="10 11" id="KW-0472">Membrane</keyword>
<evidence type="ECO:0000256" key="1">
    <source>
        <dbReference type="ARBA" id="ARBA00001947"/>
    </source>
</evidence>
<evidence type="ECO:0000256" key="5">
    <source>
        <dbReference type="ARBA" id="ARBA00022723"/>
    </source>
</evidence>
<dbReference type="InterPro" id="IPR001915">
    <property type="entry name" value="Peptidase_M48"/>
</dbReference>
<evidence type="ECO:0000256" key="7">
    <source>
        <dbReference type="ARBA" id="ARBA00022833"/>
    </source>
</evidence>
<keyword evidence="14" id="KW-1185">Reference proteome</keyword>
<keyword evidence="6" id="KW-0378">Hydrolase</keyword>
<evidence type="ECO:0000256" key="10">
    <source>
        <dbReference type="ARBA" id="ARBA00023136"/>
    </source>
</evidence>
<gene>
    <name evidence="13" type="ORF">GCM10023183_31120</name>
</gene>
<evidence type="ECO:0000313" key="14">
    <source>
        <dbReference type="Proteomes" id="UP001501844"/>
    </source>
</evidence>
<keyword evidence="2" id="KW-1003">Cell membrane</keyword>
<dbReference type="RefSeq" id="WP_345168171.1">
    <property type="nucleotide sequence ID" value="NZ_BAABGX010000003.1"/>
</dbReference>
<keyword evidence="8 11" id="KW-1133">Transmembrane helix</keyword>
<comment type="cofactor">
    <cofactor evidence="1">
        <name>Zn(2+)</name>
        <dbReference type="ChEBI" id="CHEBI:29105"/>
    </cofactor>
</comment>
<dbReference type="PANTHER" id="PTHR43221:SF2">
    <property type="entry name" value="PROTEASE HTPX HOMOLOG"/>
    <property type="match status" value="1"/>
</dbReference>
<dbReference type="Proteomes" id="UP001501844">
    <property type="component" value="Unassembled WGS sequence"/>
</dbReference>
<feature type="transmembrane region" description="Helical" evidence="11">
    <location>
        <begin position="229"/>
        <end position="249"/>
    </location>
</feature>
<proteinExistence type="predicted"/>
<evidence type="ECO:0000313" key="13">
    <source>
        <dbReference type="EMBL" id="GAA4312178.1"/>
    </source>
</evidence>
<evidence type="ECO:0000256" key="2">
    <source>
        <dbReference type="ARBA" id="ARBA00022475"/>
    </source>
</evidence>
<dbReference type="Gene3D" id="3.30.2010.10">
    <property type="entry name" value="Metalloproteases ('zincins'), catalytic domain"/>
    <property type="match status" value="1"/>
</dbReference>
<comment type="caution">
    <text evidence="13">The sequence shown here is derived from an EMBL/GenBank/DDBJ whole genome shotgun (WGS) entry which is preliminary data.</text>
</comment>
<keyword evidence="3" id="KW-0645">Protease</keyword>
<dbReference type="Pfam" id="PF01435">
    <property type="entry name" value="Peptidase_M48"/>
    <property type="match status" value="1"/>
</dbReference>
<keyword evidence="4 11" id="KW-0812">Transmembrane</keyword>
<keyword evidence="7" id="KW-0862">Zinc</keyword>
<sequence>MQSSFPYPAMPTGVDERVVQPSATFKKEVGRVAGAIFLFFLVYVGLMAGAVLLAILCGIGGFLLISVLTHFITIMLGLGLVGLGLMVIFFLLKFMFKRHKVDRSGLIEIKEAEQPVLFAFIRKITSETQTPFPKKIYLSPEVNACVFYDSSFWSMFFPVQKNLQIGLGVVNSLNVTEFKAVLAHEFGHFSQRSMKLGSYVYNVNQAIYNMLYDNDGYARALDKWSNASGYFAIFAALTIKVVQGIQWVLQKTYVLVNKPYMSLSREMEFHADAVAAFVTGSDPLVTSLRRTDAAGLCYGSLISYYNSWLPLNLKPDNIYPQHRQMMAVFADQHHIPMQHGLPQVTAAASVYFNPSRLFIKDQWASHPSTDDREAHLVSLNIPHEEMPLSAWELFKDAEQVQQQMTAHLFADVKFEQEPQVVSAEGFYAKFLEDKKARELGEVYNGFYDDRNISAFALEEAVDNVPSKTFAEVFNDATCQLPKQVVALQQDVDLATSISRKETDIKTFDFDGQKYSVKEIAPVLAQLELELKQAQEKLQQADKEAYLYFLHSASQAERSEELNAGYAQLFAVNAEVEEDIALYQEIMEALYPIYNTSMSVEAALKYTAILKQKEDKLKERLKALLPNEIYSNCLFPQQQERLARLLQEDNAYFVASTFQGPLLDALVEDARVFIEASMERGFQIKKGLLALQLSLMAPASVCMEEVELL</sequence>
<reference evidence="14" key="1">
    <citation type="journal article" date="2019" name="Int. J. Syst. Evol. Microbiol.">
        <title>The Global Catalogue of Microorganisms (GCM) 10K type strain sequencing project: providing services to taxonomists for standard genome sequencing and annotation.</title>
        <authorList>
            <consortium name="The Broad Institute Genomics Platform"/>
            <consortium name="The Broad Institute Genome Sequencing Center for Infectious Disease"/>
            <person name="Wu L."/>
            <person name="Ma J."/>
        </authorList>
    </citation>
    <scope>NUCLEOTIDE SEQUENCE [LARGE SCALE GENOMIC DNA]</scope>
    <source>
        <strain evidence="14">JCM 17917</strain>
    </source>
</reference>
<protein>
    <recommendedName>
        <fullName evidence="12">Peptidase M48 domain-containing protein</fullName>
    </recommendedName>
</protein>
<evidence type="ECO:0000256" key="8">
    <source>
        <dbReference type="ARBA" id="ARBA00022989"/>
    </source>
</evidence>
<evidence type="ECO:0000259" key="12">
    <source>
        <dbReference type="Pfam" id="PF01435"/>
    </source>
</evidence>
<keyword evidence="5" id="KW-0479">Metal-binding</keyword>
<evidence type="ECO:0000256" key="4">
    <source>
        <dbReference type="ARBA" id="ARBA00022692"/>
    </source>
</evidence>